<sequence length="523" mass="58578">MSLSEKYMGSVLAAVTIAIVLALAKKKRTSRRLPYPPGPKGYPIIGNLLDLPGNPIWEGLARMNQEYNTDILHLDLMGGHMVVLSNSDLAVDLMVRRSLVYADRIRIRMGCSWAFSLMSYGSAWRIHRKLFHRFFSVAIKDRFDDKMCDAVNVFIHRLSESPEKFLKHAHFLAGSLALSVAYGLNIESENDKVYSLSEDAMNAVDIAMVPGRFLVDFFPILKHVPEWFPGAGFKKFARMAKEDLDDSINLPFLGVKDTFQADATTTTSVVATCLEELPDLSREGVDEEVVRNVGGIVFLGNSSPICELQQNYTQQSWRTASSIKSFFLAVTLHPNVVHLAQKELDEVVGGDRSPDFSDKSQLPYISAIVKEVLRWRPPAPLAPTRRVMEDDVYKGLFIPTGTVVVGNIWAMFRDESVYPDAHVFNPGRFIKDGHIDPNVKDPQEIVFGWGRRICPGRHFVLRVLWLTIARVLATFDISKCLDEDGNPITPNGKYTSGGITHPLPFRSDIKPRSPYTLSPTTGH</sequence>
<dbReference type="EMBL" id="WIUZ02000006">
    <property type="protein sequence ID" value="KAF9786328.1"/>
    <property type="molecule type" value="Genomic_DNA"/>
</dbReference>
<keyword evidence="4 9" id="KW-0349">Heme</keyword>
<dbReference type="CDD" id="cd11065">
    <property type="entry name" value="CYP64-like"/>
    <property type="match status" value="1"/>
</dbReference>
<dbReference type="GO" id="GO:0005506">
    <property type="term" value="F:iron ion binding"/>
    <property type="evidence" value="ECO:0007669"/>
    <property type="project" value="InterPro"/>
</dbReference>
<evidence type="ECO:0000256" key="9">
    <source>
        <dbReference type="PIRSR" id="PIRSR602401-1"/>
    </source>
</evidence>
<dbReference type="PRINTS" id="PR00463">
    <property type="entry name" value="EP450I"/>
</dbReference>
<feature type="binding site" description="axial binding residue" evidence="9">
    <location>
        <position position="454"/>
    </location>
    <ligand>
        <name>heme</name>
        <dbReference type="ChEBI" id="CHEBI:30413"/>
    </ligand>
    <ligandPart>
        <name>Fe</name>
        <dbReference type="ChEBI" id="CHEBI:18248"/>
    </ligandPart>
</feature>
<reference evidence="12" key="2">
    <citation type="submission" date="2020-11" db="EMBL/GenBank/DDBJ databases">
        <authorList>
            <consortium name="DOE Joint Genome Institute"/>
            <person name="Kuo A."/>
            <person name="Miyauchi S."/>
            <person name="Kiss E."/>
            <person name="Drula E."/>
            <person name="Kohler A."/>
            <person name="Sanchez-Garcia M."/>
            <person name="Andreopoulos B."/>
            <person name="Barry K.W."/>
            <person name="Bonito G."/>
            <person name="Buee M."/>
            <person name="Carver A."/>
            <person name="Chen C."/>
            <person name="Cichocki N."/>
            <person name="Clum A."/>
            <person name="Culley D."/>
            <person name="Crous P.W."/>
            <person name="Fauchery L."/>
            <person name="Girlanda M."/>
            <person name="Hayes R."/>
            <person name="Keri Z."/>
            <person name="Labutti K."/>
            <person name="Lipzen A."/>
            <person name="Lombard V."/>
            <person name="Magnuson J."/>
            <person name="Maillard F."/>
            <person name="Morin E."/>
            <person name="Murat C."/>
            <person name="Nolan M."/>
            <person name="Ohm R."/>
            <person name="Pangilinan J."/>
            <person name="Pereira M."/>
            <person name="Perotto S."/>
            <person name="Peter M."/>
            <person name="Riley R."/>
            <person name="Sitrit Y."/>
            <person name="Stielow B."/>
            <person name="Szollosi G."/>
            <person name="Zifcakova L."/>
            <person name="Stursova M."/>
            <person name="Spatafora J.W."/>
            <person name="Tedersoo L."/>
            <person name="Vaario L.-M."/>
            <person name="Yamada A."/>
            <person name="Yan M."/>
            <person name="Wang P."/>
            <person name="Xu J."/>
            <person name="Bruns T."/>
            <person name="Baldrian P."/>
            <person name="Vilgalys R."/>
            <person name="Henrissat B."/>
            <person name="Grigoriev I.V."/>
            <person name="Hibbett D."/>
            <person name="Nagy L.G."/>
            <person name="Martin F.M."/>
        </authorList>
    </citation>
    <scope>NUCLEOTIDE SEQUENCE</scope>
    <source>
        <strain evidence="12">UH-Tt-Lm1</strain>
    </source>
</reference>
<keyword evidence="8 10" id="KW-0503">Monooxygenase</keyword>
<evidence type="ECO:0000256" key="4">
    <source>
        <dbReference type="ARBA" id="ARBA00022617"/>
    </source>
</evidence>
<evidence type="ECO:0000256" key="5">
    <source>
        <dbReference type="ARBA" id="ARBA00022723"/>
    </source>
</evidence>
<dbReference type="InterPro" id="IPR017972">
    <property type="entry name" value="Cyt_P450_CS"/>
</dbReference>
<organism evidence="12 13">
    <name type="scientific">Thelephora terrestris</name>
    <dbReference type="NCBI Taxonomy" id="56493"/>
    <lineage>
        <taxon>Eukaryota</taxon>
        <taxon>Fungi</taxon>
        <taxon>Dikarya</taxon>
        <taxon>Basidiomycota</taxon>
        <taxon>Agaricomycotina</taxon>
        <taxon>Agaricomycetes</taxon>
        <taxon>Thelephorales</taxon>
        <taxon>Thelephoraceae</taxon>
        <taxon>Thelephora</taxon>
    </lineage>
</organism>
<dbReference type="InterPro" id="IPR036396">
    <property type="entry name" value="Cyt_P450_sf"/>
</dbReference>
<dbReference type="GO" id="GO:0004497">
    <property type="term" value="F:monooxygenase activity"/>
    <property type="evidence" value="ECO:0007669"/>
    <property type="project" value="UniProtKB-KW"/>
</dbReference>
<keyword evidence="13" id="KW-1185">Reference proteome</keyword>
<comment type="cofactor">
    <cofactor evidence="1 9">
        <name>heme</name>
        <dbReference type="ChEBI" id="CHEBI:30413"/>
    </cofactor>
</comment>
<comment type="similarity">
    <text evidence="3 10">Belongs to the cytochrome P450 family.</text>
</comment>
<keyword evidence="6 10" id="KW-0560">Oxidoreductase</keyword>
<dbReference type="PANTHER" id="PTHR46300:SF7">
    <property type="entry name" value="P450, PUTATIVE (EUROFUNG)-RELATED"/>
    <property type="match status" value="1"/>
</dbReference>
<keyword evidence="7 9" id="KW-0408">Iron</keyword>
<dbReference type="InterPro" id="IPR050364">
    <property type="entry name" value="Cytochrome_P450_fung"/>
</dbReference>
<evidence type="ECO:0000256" key="8">
    <source>
        <dbReference type="ARBA" id="ARBA00023033"/>
    </source>
</evidence>
<proteinExistence type="inferred from homology"/>
<evidence type="ECO:0000313" key="12">
    <source>
        <dbReference type="EMBL" id="KAF9786328.1"/>
    </source>
</evidence>
<evidence type="ECO:0000256" key="6">
    <source>
        <dbReference type="ARBA" id="ARBA00023002"/>
    </source>
</evidence>
<dbReference type="InterPro" id="IPR001128">
    <property type="entry name" value="Cyt_P450"/>
</dbReference>
<reference evidence="12" key="1">
    <citation type="journal article" date="2020" name="Nat. Commun.">
        <title>Large-scale genome sequencing of mycorrhizal fungi provides insights into the early evolution of symbiotic traits.</title>
        <authorList>
            <person name="Miyauchi S."/>
            <person name="Kiss E."/>
            <person name="Kuo A."/>
            <person name="Drula E."/>
            <person name="Kohler A."/>
            <person name="Sanchez-Garcia M."/>
            <person name="Morin E."/>
            <person name="Andreopoulos B."/>
            <person name="Barry K.W."/>
            <person name="Bonito G."/>
            <person name="Buee M."/>
            <person name="Carver A."/>
            <person name="Chen C."/>
            <person name="Cichocki N."/>
            <person name="Clum A."/>
            <person name="Culley D."/>
            <person name="Crous P.W."/>
            <person name="Fauchery L."/>
            <person name="Girlanda M."/>
            <person name="Hayes R.D."/>
            <person name="Keri Z."/>
            <person name="LaButti K."/>
            <person name="Lipzen A."/>
            <person name="Lombard V."/>
            <person name="Magnuson J."/>
            <person name="Maillard F."/>
            <person name="Murat C."/>
            <person name="Nolan M."/>
            <person name="Ohm R.A."/>
            <person name="Pangilinan J."/>
            <person name="Pereira M.F."/>
            <person name="Perotto S."/>
            <person name="Peter M."/>
            <person name="Pfister S."/>
            <person name="Riley R."/>
            <person name="Sitrit Y."/>
            <person name="Stielow J.B."/>
            <person name="Szollosi G."/>
            <person name="Zifcakova L."/>
            <person name="Stursova M."/>
            <person name="Spatafora J.W."/>
            <person name="Tedersoo L."/>
            <person name="Vaario L.M."/>
            <person name="Yamada A."/>
            <person name="Yan M."/>
            <person name="Wang P."/>
            <person name="Xu J."/>
            <person name="Bruns T."/>
            <person name="Baldrian P."/>
            <person name="Vilgalys R."/>
            <person name="Dunand C."/>
            <person name="Henrissat B."/>
            <person name="Grigoriev I.V."/>
            <person name="Hibbett D."/>
            <person name="Nagy L.G."/>
            <person name="Martin F.M."/>
        </authorList>
    </citation>
    <scope>NUCLEOTIDE SEQUENCE</scope>
    <source>
        <strain evidence="12">UH-Tt-Lm1</strain>
    </source>
</reference>
<evidence type="ECO:0000256" key="7">
    <source>
        <dbReference type="ARBA" id="ARBA00023004"/>
    </source>
</evidence>
<feature type="region of interest" description="Disordered" evidence="11">
    <location>
        <begin position="491"/>
        <end position="523"/>
    </location>
</feature>
<evidence type="ECO:0000256" key="10">
    <source>
        <dbReference type="RuleBase" id="RU000461"/>
    </source>
</evidence>
<evidence type="ECO:0000256" key="11">
    <source>
        <dbReference type="SAM" id="MobiDB-lite"/>
    </source>
</evidence>
<dbReference type="OrthoDB" id="2789670at2759"/>
<comment type="pathway">
    <text evidence="2">Secondary metabolite biosynthesis.</text>
</comment>
<dbReference type="SUPFAM" id="SSF48264">
    <property type="entry name" value="Cytochrome P450"/>
    <property type="match status" value="1"/>
</dbReference>
<evidence type="ECO:0000313" key="13">
    <source>
        <dbReference type="Proteomes" id="UP000736335"/>
    </source>
</evidence>
<keyword evidence="5 9" id="KW-0479">Metal-binding</keyword>
<comment type="caution">
    <text evidence="12">The sequence shown here is derived from an EMBL/GenBank/DDBJ whole genome shotgun (WGS) entry which is preliminary data.</text>
</comment>
<dbReference type="AlphaFoldDB" id="A0A9P6HGC7"/>
<dbReference type="InterPro" id="IPR002401">
    <property type="entry name" value="Cyt_P450_E_grp-I"/>
</dbReference>
<evidence type="ECO:0000256" key="1">
    <source>
        <dbReference type="ARBA" id="ARBA00001971"/>
    </source>
</evidence>
<dbReference type="PANTHER" id="PTHR46300">
    <property type="entry name" value="P450, PUTATIVE (EUROFUNG)-RELATED-RELATED"/>
    <property type="match status" value="1"/>
</dbReference>
<protein>
    <submittedName>
        <fullName evidence="12">Cytochrome P450</fullName>
    </submittedName>
</protein>
<gene>
    <name evidence="12" type="ORF">BJ322DRAFT_1099883</name>
</gene>
<name>A0A9P6HGC7_9AGAM</name>
<dbReference type="PROSITE" id="PS00086">
    <property type="entry name" value="CYTOCHROME_P450"/>
    <property type="match status" value="1"/>
</dbReference>
<evidence type="ECO:0000256" key="3">
    <source>
        <dbReference type="ARBA" id="ARBA00010617"/>
    </source>
</evidence>
<dbReference type="GO" id="GO:0016705">
    <property type="term" value="F:oxidoreductase activity, acting on paired donors, with incorporation or reduction of molecular oxygen"/>
    <property type="evidence" value="ECO:0007669"/>
    <property type="project" value="InterPro"/>
</dbReference>
<dbReference type="Gene3D" id="1.10.630.10">
    <property type="entry name" value="Cytochrome P450"/>
    <property type="match status" value="1"/>
</dbReference>
<accession>A0A9P6HGC7</accession>
<dbReference type="GO" id="GO:0020037">
    <property type="term" value="F:heme binding"/>
    <property type="evidence" value="ECO:0007669"/>
    <property type="project" value="InterPro"/>
</dbReference>
<dbReference type="Proteomes" id="UP000736335">
    <property type="component" value="Unassembled WGS sequence"/>
</dbReference>
<dbReference type="Pfam" id="PF00067">
    <property type="entry name" value="p450"/>
    <property type="match status" value="2"/>
</dbReference>
<evidence type="ECO:0000256" key="2">
    <source>
        <dbReference type="ARBA" id="ARBA00005179"/>
    </source>
</evidence>